<organism evidence="1 2">
    <name type="scientific">Dictyobacter halimunensis</name>
    <dbReference type="NCBI Taxonomy" id="3026934"/>
    <lineage>
        <taxon>Bacteria</taxon>
        <taxon>Bacillati</taxon>
        <taxon>Chloroflexota</taxon>
        <taxon>Ktedonobacteria</taxon>
        <taxon>Ktedonobacterales</taxon>
        <taxon>Dictyobacteraceae</taxon>
        <taxon>Dictyobacter</taxon>
    </lineage>
</organism>
<accession>A0ABQ6G3P1</accession>
<proteinExistence type="predicted"/>
<sequence length="143" mass="16544">MRIQSEDHRHCIQLKFQEVNMLYYPSVRAQIEASAYDFSASMHSVWFSLDEMHVFLTDLVRLKQQRAETTVLAGMSPSEAVLSIQKIDRVGHMIAKIDLTRTLPSVSWNIEQHLSIAFEIDVSLLPSLIRSFERLIPKDENEQ</sequence>
<evidence type="ECO:0000313" key="1">
    <source>
        <dbReference type="EMBL" id="GLV59857.1"/>
    </source>
</evidence>
<name>A0ABQ6G3P1_9CHLR</name>
<comment type="caution">
    <text evidence="1">The sequence shown here is derived from an EMBL/GenBank/DDBJ whole genome shotgun (WGS) entry which is preliminary data.</text>
</comment>
<dbReference type="InterPro" id="IPR056510">
    <property type="entry name" value="WapI"/>
</dbReference>
<dbReference type="EMBL" id="BSRI01000002">
    <property type="protein sequence ID" value="GLV59857.1"/>
    <property type="molecule type" value="Genomic_DNA"/>
</dbReference>
<evidence type="ECO:0000313" key="2">
    <source>
        <dbReference type="Proteomes" id="UP001344906"/>
    </source>
</evidence>
<keyword evidence="2" id="KW-1185">Reference proteome</keyword>
<reference evidence="1 2" key="1">
    <citation type="submission" date="2023-02" db="EMBL/GenBank/DDBJ databases">
        <title>Dictyobacter halimunensis sp. nov., a new member of the class Ktedonobacteria from forest soil in a geothermal area.</title>
        <authorList>
            <person name="Rachmania M.K."/>
            <person name="Ningsih F."/>
            <person name="Sakai Y."/>
            <person name="Yabe S."/>
            <person name="Yokota A."/>
            <person name="Sjamsuridzal W."/>
        </authorList>
    </citation>
    <scope>NUCLEOTIDE SEQUENCE [LARGE SCALE GENOMIC DNA]</scope>
    <source>
        <strain evidence="1 2">S3.2.2.5</strain>
    </source>
</reference>
<gene>
    <name evidence="1" type="ORF">KDH_66810</name>
</gene>
<dbReference type="Pfam" id="PF24716">
    <property type="entry name" value="WapI"/>
    <property type="match status" value="1"/>
</dbReference>
<dbReference type="Proteomes" id="UP001344906">
    <property type="component" value="Unassembled WGS sequence"/>
</dbReference>
<dbReference type="RefSeq" id="WP_338256687.1">
    <property type="nucleotide sequence ID" value="NZ_BSRI01000002.1"/>
</dbReference>
<protein>
    <submittedName>
        <fullName evidence="1">Uncharacterized protein</fullName>
    </submittedName>
</protein>